<reference evidence="3" key="1">
    <citation type="submission" date="2021-01" db="EMBL/GenBank/DDBJ databases">
        <authorList>
            <person name="Corre E."/>
            <person name="Pelletier E."/>
            <person name="Niang G."/>
            <person name="Scheremetjew M."/>
            <person name="Finn R."/>
            <person name="Kale V."/>
            <person name="Holt S."/>
            <person name="Cochrane G."/>
            <person name="Meng A."/>
            <person name="Brown T."/>
            <person name="Cohen L."/>
        </authorList>
    </citation>
    <scope>NUCLEOTIDE SEQUENCE</scope>
    <source>
        <strain evidence="3">GSBS06</strain>
    </source>
</reference>
<feature type="compositionally biased region" description="Basic and acidic residues" evidence="1">
    <location>
        <begin position="169"/>
        <end position="183"/>
    </location>
</feature>
<accession>A0A7S3PNB9</accession>
<gene>
    <name evidence="3" type="ORF">ASTO00021_LOCUS15200</name>
</gene>
<feature type="region of interest" description="Disordered" evidence="1">
    <location>
        <begin position="1"/>
        <end position="26"/>
    </location>
</feature>
<feature type="compositionally biased region" description="Basic and acidic residues" evidence="1">
    <location>
        <begin position="190"/>
        <end position="201"/>
    </location>
</feature>
<organism evidence="3">
    <name type="scientific">Aplanochytrium stocchinoi</name>
    <dbReference type="NCBI Taxonomy" id="215587"/>
    <lineage>
        <taxon>Eukaryota</taxon>
        <taxon>Sar</taxon>
        <taxon>Stramenopiles</taxon>
        <taxon>Bigyra</taxon>
        <taxon>Labyrinthulomycetes</taxon>
        <taxon>Thraustochytrida</taxon>
        <taxon>Thraustochytriidae</taxon>
        <taxon>Aplanochytrium</taxon>
    </lineage>
</organism>
<sequence>MGTKNETEKDEASGDLSISNSDSSTVEESLEKLKAISQKVDKIALRLETLNSARPFLSAKLAAYKWYSNTFHSKELSSYDVLASSKHRTLAAGCVEALMVHLEELDQIQSEGHDNIRRERRKLVLKITNQFLPLADKTTYKGKKLLALTEKVMSYITKRKRSNSNADIKTSEKDSDIEMRLDTDTGGPAQEKHETKAREMETDSDSDSGSDDGNSNKNPDISEAENKIKRKDEPDSSKDSNKQSAENEPNYRISESGDEVKISISIPASESVDQIKFKMEDGGSTLAVYGSNFCLPFAVNQHRYSVKDSTYKYISTKHILEIVIPKRKQHGNIPIVGEPKYSPFTGRRNPSVWGWPNL</sequence>
<dbReference type="EMBL" id="HBIN01019928">
    <property type="protein sequence ID" value="CAE0445174.1"/>
    <property type="molecule type" value="Transcribed_RNA"/>
</dbReference>
<proteinExistence type="predicted"/>
<evidence type="ECO:0000256" key="1">
    <source>
        <dbReference type="SAM" id="MobiDB-lite"/>
    </source>
</evidence>
<dbReference type="InterPro" id="IPR003103">
    <property type="entry name" value="BAG_domain"/>
</dbReference>
<feature type="compositionally biased region" description="Basic and acidic residues" evidence="1">
    <location>
        <begin position="224"/>
        <end position="241"/>
    </location>
</feature>
<dbReference type="InterPro" id="IPR036533">
    <property type="entry name" value="BAG_dom_sf"/>
</dbReference>
<name>A0A7S3PNB9_9STRA</name>
<evidence type="ECO:0000259" key="2">
    <source>
        <dbReference type="Pfam" id="PF02179"/>
    </source>
</evidence>
<dbReference type="SUPFAM" id="SSF63491">
    <property type="entry name" value="BAG domain"/>
    <property type="match status" value="1"/>
</dbReference>
<feature type="compositionally biased region" description="Basic and acidic residues" evidence="1">
    <location>
        <begin position="1"/>
        <end position="12"/>
    </location>
</feature>
<evidence type="ECO:0000313" key="3">
    <source>
        <dbReference type="EMBL" id="CAE0445174.1"/>
    </source>
</evidence>
<feature type="compositionally biased region" description="Low complexity" evidence="1">
    <location>
        <begin position="14"/>
        <end position="24"/>
    </location>
</feature>
<dbReference type="GO" id="GO:0051087">
    <property type="term" value="F:protein-folding chaperone binding"/>
    <property type="evidence" value="ECO:0007669"/>
    <property type="project" value="InterPro"/>
</dbReference>
<dbReference type="Gene3D" id="1.20.58.120">
    <property type="entry name" value="BAG domain"/>
    <property type="match status" value="1"/>
</dbReference>
<feature type="domain" description="BAG" evidence="2">
    <location>
        <begin position="86"/>
        <end position="128"/>
    </location>
</feature>
<dbReference type="AlphaFoldDB" id="A0A7S3PNB9"/>
<protein>
    <recommendedName>
        <fullName evidence="2">BAG domain-containing protein</fullName>
    </recommendedName>
</protein>
<dbReference type="Pfam" id="PF02179">
    <property type="entry name" value="BAG"/>
    <property type="match status" value="1"/>
</dbReference>
<feature type="region of interest" description="Disordered" evidence="1">
    <location>
        <begin position="159"/>
        <end position="256"/>
    </location>
</feature>